<evidence type="ECO:0000313" key="6">
    <source>
        <dbReference type="Proteomes" id="UP000093391"/>
    </source>
</evidence>
<dbReference type="PANTHER" id="PTHR44942">
    <property type="entry name" value="METHYLTRANSF_11 DOMAIN-CONTAINING PROTEIN"/>
    <property type="match status" value="1"/>
</dbReference>
<feature type="domain" description="Methyltransferase type 11" evidence="4">
    <location>
        <begin position="43"/>
        <end position="131"/>
    </location>
</feature>
<name>A0A1B2LYS1_9GAMM</name>
<dbReference type="AlphaFoldDB" id="A0A1B2LYS1"/>
<reference evidence="5 6" key="1">
    <citation type="submission" date="2016-08" db="EMBL/GenBank/DDBJ databases">
        <authorList>
            <person name="Seilhamer J.J."/>
        </authorList>
    </citation>
    <scope>NUCLEOTIDE SEQUENCE [LARGE SCALE GENOMIC DNA]</scope>
    <source>
        <strain evidence="5 6">BRTC-1</strain>
    </source>
</reference>
<gene>
    <name evidence="5" type="ORF">BFG52_06825</name>
</gene>
<evidence type="ECO:0000259" key="4">
    <source>
        <dbReference type="Pfam" id="PF08241"/>
    </source>
</evidence>
<proteinExistence type="inferred from homology"/>
<dbReference type="CDD" id="cd02440">
    <property type="entry name" value="AdoMet_MTases"/>
    <property type="match status" value="1"/>
</dbReference>
<organism evidence="5 6">
    <name type="scientific">Acinetobacter larvae</name>
    <dbReference type="NCBI Taxonomy" id="1789224"/>
    <lineage>
        <taxon>Bacteria</taxon>
        <taxon>Pseudomonadati</taxon>
        <taxon>Pseudomonadota</taxon>
        <taxon>Gammaproteobacteria</taxon>
        <taxon>Moraxellales</taxon>
        <taxon>Moraxellaceae</taxon>
        <taxon>Acinetobacter</taxon>
    </lineage>
</organism>
<evidence type="ECO:0000256" key="3">
    <source>
        <dbReference type="ARBA" id="ARBA00022679"/>
    </source>
</evidence>
<dbReference type="PANTHER" id="PTHR44942:SF4">
    <property type="entry name" value="METHYLTRANSFERASE TYPE 11 DOMAIN-CONTAINING PROTEIN"/>
    <property type="match status" value="1"/>
</dbReference>
<dbReference type="OrthoDB" id="9797252at2"/>
<dbReference type="RefSeq" id="WP_067553878.1">
    <property type="nucleotide sequence ID" value="NZ_CP016895.1"/>
</dbReference>
<evidence type="ECO:0000256" key="1">
    <source>
        <dbReference type="ARBA" id="ARBA00008361"/>
    </source>
</evidence>
<keyword evidence="3 5" id="KW-0808">Transferase</keyword>
<keyword evidence="6" id="KW-1185">Reference proteome</keyword>
<dbReference type="EMBL" id="CP016895">
    <property type="protein sequence ID" value="AOA58094.1"/>
    <property type="molecule type" value="Genomic_DNA"/>
</dbReference>
<dbReference type="InterPro" id="IPR013216">
    <property type="entry name" value="Methyltransf_11"/>
</dbReference>
<dbReference type="Proteomes" id="UP000093391">
    <property type="component" value="Chromosome"/>
</dbReference>
<protein>
    <submittedName>
        <fullName evidence="5">SAM-dependent methyltransferase</fullName>
    </submittedName>
</protein>
<dbReference type="KEGG" id="ala:BFG52_06825"/>
<dbReference type="InterPro" id="IPR029063">
    <property type="entry name" value="SAM-dependent_MTases_sf"/>
</dbReference>
<sequence length="253" mass="28532">MKDLCFKDYFSKNAVGYALYRPSYPTDLINKLANLCSSHQRVLDCACGTGQLSVLLAERFNEVIATDASAAQIEQAESKAGVLYKVAGAEESGLADQSVDLITVAQAAHWLDLDAFYHEVQRVARPNAVIALISYGILHVDGAEDSALQQFYYQTISEYWPIERKHVEDGYQSLYFPFAEITVPPINMYAYWDLEELIGYLKTWSAVHRAQEVLGYNPVDQLQDKLRRQWGNAKTKKKITWPLTIRAGSVNII</sequence>
<dbReference type="GO" id="GO:0008757">
    <property type="term" value="F:S-adenosylmethionine-dependent methyltransferase activity"/>
    <property type="evidence" value="ECO:0007669"/>
    <property type="project" value="InterPro"/>
</dbReference>
<dbReference type="GO" id="GO:0032259">
    <property type="term" value="P:methylation"/>
    <property type="evidence" value="ECO:0007669"/>
    <property type="project" value="UniProtKB-KW"/>
</dbReference>
<dbReference type="Pfam" id="PF08241">
    <property type="entry name" value="Methyltransf_11"/>
    <property type="match status" value="1"/>
</dbReference>
<accession>A0A1B2LYS1</accession>
<dbReference type="Gene3D" id="3.40.50.150">
    <property type="entry name" value="Vaccinia Virus protein VP39"/>
    <property type="match status" value="1"/>
</dbReference>
<dbReference type="SUPFAM" id="SSF53335">
    <property type="entry name" value="S-adenosyl-L-methionine-dependent methyltransferases"/>
    <property type="match status" value="1"/>
</dbReference>
<dbReference type="InterPro" id="IPR051052">
    <property type="entry name" value="Diverse_substrate_MTase"/>
</dbReference>
<evidence type="ECO:0000256" key="2">
    <source>
        <dbReference type="ARBA" id="ARBA00022603"/>
    </source>
</evidence>
<keyword evidence="2 5" id="KW-0489">Methyltransferase</keyword>
<evidence type="ECO:0000313" key="5">
    <source>
        <dbReference type="EMBL" id="AOA58094.1"/>
    </source>
</evidence>
<comment type="similarity">
    <text evidence="1">Belongs to the methyltransferase superfamily.</text>
</comment>